<reference evidence="5" key="2">
    <citation type="submission" date="2018-11" db="EMBL/GenBank/DDBJ databases">
        <title>Shewanella sp. R106.</title>
        <authorList>
            <person name="Hwang Y.J."/>
            <person name="Hwang C.Y."/>
        </authorList>
    </citation>
    <scope>NUCLEOTIDE SEQUENCE [LARGE SCALE GENOMIC DNA]</scope>
    <source>
        <strain evidence="5">R106</strain>
    </source>
</reference>
<dbReference type="Proteomes" id="UP000273778">
    <property type="component" value="Chromosome"/>
</dbReference>
<reference evidence="3" key="3">
    <citation type="submission" date="2018-11" db="EMBL/GenBank/DDBJ databases">
        <authorList>
            <person name="Hwang Y.J."/>
            <person name="Hwang C.Y."/>
        </authorList>
    </citation>
    <scope>NUCLEOTIDE SEQUENCE</scope>
    <source>
        <strain evidence="3">R106</strain>
    </source>
</reference>
<dbReference type="RefSeq" id="WP_124012573.1">
    <property type="nucleotide sequence ID" value="NZ_CP034073.1"/>
</dbReference>
<dbReference type="OrthoDB" id="5817494at2"/>
<reference evidence="2 4" key="1">
    <citation type="submission" date="2018-11" db="EMBL/GenBank/DDBJ databases">
        <title>Shewanella sp. M2.</title>
        <authorList>
            <person name="Hwang Y.J."/>
            <person name="Hwang C.Y."/>
        </authorList>
    </citation>
    <scope>NUCLEOTIDE SEQUENCE [LARGE SCALE GENOMIC DNA]</scope>
    <source>
        <strain evidence="2 4">M2</strain>
    </source>
</reference>
<evidence type="ECO:0000313" key="3">
    <source>
        <dbReference type="EMBL" id="RPA33467.1"/>
    </source>
</evidence>
<accession>A0A3N4E951</accession>
<evidence type="ECO:0000256" key="1">
    <source>
        <dbReference type="SAM" id="Phobius"/>
    </source>
</evidence>
<dbReference type="AlphaFoldDB" id="A0A3N4E951"/>
<dbReference type="EMBL" id="CP034073">
    <property type="protein sequence ID" value="AZG34742.1"/>
    <property type="molecule type" value="Genomic_DNA"/>
</dbReference>
<sequence length="136" mass="15372">MDRKVCPTIVDLQLDTKSIEAINSINDILKNKETGMWVTLIGQLVLIFGGLGVNAKASNNIIEKNLVFKSVSSDSSQTSYSIFSTNWEYFFKTFSSLDRFANNQIETIAGMQMLRSEISSKERVFWKSVHYGCNVK</sequence>
<feature type="transmembrane region" description="Helical" evidence="1">
    <location>
        <begin position="36"/>
        <end position="55"/>
    </location>
</feature>
<keyword evidence="1" id="KW-0472">Membrane</keyword>
<protein>
    <submittedName>
        <fullName evidence="3">Uncharacterized protein</fullName>
    </submittedName>
</protein>
<evidence type="ECO:0000313" key="5">
    <source>
        <dbReference type="Proteomes" id="UP000278855"/>
    </source>
</evidence>
<keyword evidence="1" id="KW-1133">Transmembrane helix</keyword>
<organism evidence="3 5">
    <name type="scientific">Shewanella psychromarinicola</name>
    <dbReference type="NCBI Taxonomy" id="2487742"/>
    <lineage>
        <taxon>Bacteria</taxon>
        <taxon>Pseudomonadati</taxon>
        <taxon>Pseudomonadota</taxon>
        <taxon>Gammaproteobacteria</taxon>
        <taxon>Alteromonadales</taxon>
        <taxon>Shewanellaceae</taxon>
        <taxon>Shewanella</taxon>
    </lineage>
</organism>
<dbReference type="Proteomes" id="UP000278855">
    <property type="component" value="Unassembled WGS sequence"/>
</dbReference>
<evidence type="ECO:0000313" key="4">
    <source>
        <dbReference type="Proteomes" id="UP000273778"/>
    </source>
</evidence>
<dbReference type="EMBL" id="RKKB01000002">
    <property type="protein sequence ID" value="RPA33467.1"/>
    <property type="molecule type" value="Genomic_DNA"/>
</dbReference>
<name>A0A3N4E951_9GAMM</name>
<gene>
    <name evidence="3" type="ORF">EGC77_09065</name>
    <name evidence="2" type="ORF">EGC80_07300</name>
</gene>
<proteinExistence type="predicted"/>
<keyword evidence="4" id="KW-1185">Reference proteome</keyword>
<evidence type="ECO:0000313" key="2">
    <source>
        <dbReference type="EMBL" id="AZG34742.1"/>
    </source>
</evidence>
<dbReference type="KEGG" id="spsr:EGC80_07300"/>
<keyword evidence="1" id="KW-0812">Transmembrane</keyword>